<feature type="region of interest" description="Disordered" evidence="1">
    <location>
        <begin position="225"/>
        <end position="252"/>
    </location>
</feature>
<evidence type="ECO:0000313" key="3">
    <source>
        <dbReference type="Proteomes" id="UP001596266"/>
    </source>
</evidence>
<accession>A0ABW1X0I4</accession>
<sequence>MNRDEVDEQAEVETTDERASDEASGEQLPDQLPEELDPNAERWVALDERTDFRDDGPFDLNEVDLDADDIDRLDFGSVIMTPFDEMQLQLQIDENTQQVNAALVMHQNSALEVALFAAPASSPMSGEIRTEMVQVTAQQGGTPSLAEGPFGTEIRRVIPMEGPDGETMYHVSRTWFAQGPRWLLRGVLMGEAGMYDGIDGPAEVLLEFFRNIVVRRDASPRVPGDLIPMQMPADMVPTMPEGTVPPIDEQTL</sequence>
<dbReference type="Proteomes" id="UP001596266">
    <property type="component" value="Unassembled WGS sequence"/>
</dbReference>
<comment type="caution">
    <text evidence="2">The sequence shown here is derived from an EMBL/GenBank/DDBJ whole genome shotgun (WGS) entry which is preliminary data.</text>
</comment>
<dbReference type="InterPro" id="IPR022183">
    <property type="entry name" value="DUF3710"/>
</dbReference>
<organism evidence="2 3">
    <name type="scientific">Luteococcus sanguinis</name>
    <dbReference type="NCBI Taxonomy" id="174038"/>
    <lineage>
        <taxon>Bacteria</taxon>
        <taxon>Bacillati</taxon>
        <taxon>Actinomycetota</taxon>
        <taxon>Actinomycetes</taxon>
        <taxon>Propionibacteriales</taxon>
        <taxon>Propionibacteriaceae</taxon>
        <taxon>Luteococcus</taxon>
    </lineage>
</organism>
<dbReference type="EMBL" id="JBHSUA010000018">
    <property type="protein sequence ID" value="MFC6396990.1"/>
    <property type="molecule type" value="Genomic_DNA"/>
</dbReference>
<dbReference type="RefSeq" id="WP_343884860.1">
    <property type="nucleotide sequence ID" value="NZ_BAAAKI010000003.1"/>
</dbReference>
<protein>
    <submittedName>
        <fullName evidence="2">DUF3710 domain-containing protein</fullName>
    </submittedName>
</protein>
<dbReference type="Pfam" id="PF12502">
    <property type="entry name" value="DUF3710"/>
    <property type="match status" value="1"/>
</dbReference>
<proteinExistence type="predicted"/>
<feature type="compositionally biased region" description="Acidic residues" evidence="1">
    <location>
        <begin position="1"/>
        <end position="14"/>
    </location>
</feature>
<evidence type="ECO:0000313" key="2">
    <source>
        <dbReference type="EMBL" id="MFC6396990.1"/>
    </source>
</evidence>
<keyword evidence="3" id="KW-1185">Reference proteome</keyword>
<feature type="region of interest" description="Disordered" evidence="1">
    <location>
        <begin position="1"/>
        <end position="39"/>
    </location>
</feature>
<evidence type="ECO:0000256" key="1">
    <source>
        <dbReference type="SAM" id="MobiDB-lite"/>
    </source>
</evidence>
<gene>
    <name evidence="2" type="ORF">ACFP57_08360</name>
</gene>
<reference evidence="3" key="1">
    <citation type="journal article" date="2019" name="Int. J. Syst. Evol. Microbiol.">
        <title>The Global Catalogue of Microorganisms (GCM) 10K type strain sequencing project: providing services to taxonomists for standard genome sequencing and annotation.</title>
        <authorList>
            <consortium name="The Broad Institute Genomics Platform"/>
            <consortium name="The Broad Institute Genome Sequencing Center for Infectious Disease"/>
            <person name="Wu L."/>
            <person name="Ma J."/>
        </authorList>
    </citation>
    <scope>NUCLEOTIDE SEQUENCE [LARGE SCALE GENOMIC DNA]</scope>
    <source>
        <strain evidence="3">CGMCC 1.15277</strain>
    </source>
</reference>
<name>A0ABW1X0I4_9ACTN</name>